<feature type="region of interest" description="Disordered" evidence="5">
    <location>
        <begin position="1"/>
        <end position="51"/>
    </location>
</feature>
<organism evidence="11">
    <name type="scientific">Echinostoma caproni</name>
    <dbReference type="NCBI Taxonomy" id="27848"/>
    <lineage>
        <taxon>Eukaryota</taxon>
        <taxon>Metazoa</taxon>
        <taxon>Spiralia</taxon>
        <taxon>Lophotrochozoa</taxon>
        <taxon>Platyhelminthes</taxon>
        <taxon>Trematoda</taxon>
        <taxon>Digenea</taxon>
        <taxon>Plagiorchiida</taxon>
        <taxon>Echinostomata</taxon>
        <taxon>Echinostomatoidea</taxon>
        <taxon>Echinostomatidae</taxon>
        <taxon>Echinostoma</taxon>
    </lineage>
</organism>
<dbReference type="CDD" id="cd00029">
    <property type="entry name" value="C1"/>
    <property type="match status" value="1"/>
</dbReference>
<keyword evidence="10" id="KW-1185">Reference proteome</keyword>
<dbReference type="Pfam" id="PF06602">
    <property type="entry name" value="Myotub-related"/>
    <property type="match status" value="1"/>
</dbReference>
<feature type="compositionally biased region" description="Polar residues" evidence="5">
    <location>
        <begin position="609"/>
        <end position="618"/>
    </location>
</feature>
<dbReference type="InterPro" id="IPR002219">
    <property type="entry name" value="PKC_DAG/PE"/>
</dbReference>
<keyword evidence="3" id="KW-0479">Metal-binding</keyword>
<evidence type="ECO:0000313" key="10">
    <source>
        <dbReference type="Proteomes" id="UP000272942"/>
    </source>
</evidence>
<keyword evidence="2" id="KW-0597">Phosphoprotein</keyword>
<dbReference type="SUPFAM" id="SSF52799">
    <property type="entry name" value="(Phosphotyrosine protein) phosphatases II"/>
    <property type="match status" value="1"/>
</dbReference>
<feature type="region of interest" description="Disordered" evidence="5">
    <location>
        <begin position="700"/>
        <end position="722"/>
    </location>
</feature>
<dbReference type="GO" id="GO:0016020">
    <property type="term" value="C:membrane"/>
    <property type="evidence" value="ECO:0007669"/>
    <property type="project" value="TreeGrafter"/>
</dbReference>
<proteinExistence type="inferred from homology"/>
<feature type="region of interest" description="Disordered" evidence="5">
    <location>
        <begin position="112"/>
        <end position="131"/>
    </location>
</feature>
<feature type="compositionally biased region" description="Polar residues" evidence="5">
    <location>
        <begin position="705"/>
        <end position="717"/>
    </location>
</feature>
<dbReference type="PANTHER" id="PTHR10807">
    <property type="entry name" value="MYOTUBULARIN-RELATED"/>
    <property type="match status" value="1"/>
</dbReference>
<dbReference type="InterPro" id="IPR030564">
    <property type="entry name" value="Myotubularin"/>
</dbReference>
<dbReference type="InterPro" id="IPR001849">
    <property type="entry name" value="PH_domain"/>
</dbReference>
<dbReference type="PROSITE" id="PS50081">
    <property type="entry name" value="ZF_DAG_PE_2"/>
    <property type="match status" value="1"/>
</dbReference>
<evidence type="ECO:0000313" key="11">
    <source>
        <dbReference type="WBParaSite" id="ECPE_0000763501-mRNA-1"/>
    </source>
</evidence>
<dbReference type="Gene3D" id="3.30.60.20">
    <property type="match status" value="1"/>
</dbReference>
<evidence type="ECO:0000256" key="1">
    <source>
        <dbReference type="ARBA" id="ARBA00007471"/>
    </source>
</evidence>
<dbReference type="Proteomes" id="UP000272942">
    <property type="component" value="Unassembled WGS sequence"/>
</dbReference>
<reference evidence="9 10" key="2">
    <citation type="submission" date="2018-11" db="EMBL/GenBank/DDBJ databases">
        <authorList>
            <consortium name="Pathogen Informatics"/>
        </authorList>
    </citation>
    <scope>NUCLEOTIDE SEQUENCE [LARGE SCALE GENOMIC DNA]</scope>
    <source>
        <strain evidence="9 10">Egypt</strain>
    </source>
</reference>
<dbReference type="PROSITE" id="PS50003">
    <property type="entry name" value="PH_DOMAIN"/>
    <property type="match status" value="1"/>
</dbReference>
<dbReference type="SUPFAM" id="SSF57889">
    <property type="entry name" value="Cysteine-rich domain"/>
    <property type="match status" value="1"/>
</dbReference>
<feature type="compositionally biased region" description="Polar residues" evidence="5">
    <location>
        <begin position="40"/>
        <end position="51"/>
    </location>
</feature>
<evidence type="ECO:0000256" key="5">
    <source>
        <dbReference type="SAM" id="MobiDB-lite"/>
    </source>
</evidence>
<feature type="domain" description="Phorbol-ester/DAG-type" evidence="7">
    <location>
        <begin position="763"/>
        <end position="816"/>
    </location>
</feature>
<dbReference type="Gene3D" id="2.30.29.30">
    <property type="entry name" value="Pleckstrin-homology domain (PH domain)/Phosphotyrosine-binding domain (PTB)"/>
    <property type="match status" value="1"/>
</dbReference>
<feature type="domain" description="PH" evidence="6">
    <location>
        <begin position="938"/>
        <end position="1044"/>
    </location>
</feature>
<feature type="region of interest" description="Disordered" evidence="5">
    <location>
        <begin position="847"/>
        <end position="903"/>
    </location>
</feature>
<evidence type="ECO:0000256" key="2">
    <source>
        <dbReference type="ARBA" id="ARBA00022553"/>
    </source>
</evidence>
<evidence type="ECO:0000259" key="6">
    <source>
        <dbReference type="PROSITE" id="PS50003"/>
    </source>
</evidence>
<dbReference type="SMART" id="SM00109">
    <property type="entry name" value="C1"/>
    <property type="match status" value="1"/>
</dbReference>
<evidence type="ECO:0000259" key="8">
    <source>
        <dbReference type="PROSITE" id="PS51339"/>
    </source>
</evidence>
<dbReference type="OrthoDB" id="74314at2759"/>
<feature type="region of interest" description="Disordered" evidence="5">
    <location>
        <begin position="594"/>
        <end position="618"/>
    </location>
</feature>
<dbReference type="PANTHER" id="PTHR10807:SF109">
    <property type="entry name" value="SET DOMAIN BINDING FACTOR, ISOFORM A"/>
    <property type="match status" value="1"/>
</dbReference>
<keyword evidence="4" id="KW-0862">Zinc</keyword>
<feature type="compositionally biased region" description="Basic and acidic residues" evidence="5">
    <location>
        <begin position="848"/>
        <end position="859"/>
    </location>
</feature>
<dbReference type="AlphaFoldDB" id="A0A183AKY4"/>
<dbReference type="PROSITE" id="PS51339">
    <property type="entry name" value="PPASE_MYOTUBULARIN"/>
    <property type="match status" value="1"/>
</dbReference>
<evidence type="ECO:0000256" key="4">
    <source>
        <dbReference type="ARBA" id="ARBA00022833"/>
    </source>
</evidence>
<evidence type="ECO:0000313" key="9">
    <source>
        <dbReference type="EMBL" id="VDP81600.1"/>
    </source>
</evidence>
<evidence type="ECO:0000256" key="3">
    <source>
        <dbReference type="ARBA" id="ARBA00022723"/>
    </source>
</evidence>
<dbReference type="SUPFAM" id="SSF50729">
    <property type="entry name" value="PH domain-like"/>
    <property type="match status" value="1"/>
</dbReference>
<dbReference type="InterPro" id="IPR011993">
    <property type="entry name" value="PH-like_dom_sf"/>
</dbReference>
<reference evidence="11" key="1">
    <citation type="submission" date="2016-06" db="UniProtKB">
        <authorList>
            <consortium name="WormBaseParasite"/>
        </authorList>
    </citation>
    <scope>IDENTIFICATION</scope>
</reference>
<gene>
    <name evidence="9" type="ORF">ECPE_LOCUS7619</name>
</gene>
<dbReference type="GO" id="GO:0005737">
    <property type="term" value="C:cytoplasm"/>
    <property type="evidence" value="ECO:0007669"/>
    <property type="project" value="TreeGrafter"/>
</dbReference>
<name>A0A183AKY4_9TREM</name>
<dbReference type="SMART" id="SM00233">
    <property type="entry name" value="PH"/>
    <property type="match status" value="1"/>
</dbReference>
<feature type="compositionally biased region" description="Polar residues" evidence="5">
    <location>
        <begin position="879"/>
        <end position="889"/>
    </location>
</feature>
<dbReference type="Pfam" id="PF00169">
    <property type="entry name" value="PH"/>
    <property type="match status" value="1"/>
</dbReference>
<protein>
    <submittedName>
        <fullName evidence="11">Myotubularin phosphatase domain-containing protein</fullName>
    </submittedName>
</protein>
<feature type="compositionally biased region" description="Low complexity" evidence="5">
    <location>
        <begin position="503"/>
        <end position="517"/>
    </location>
</feature>
<feature type="region of interest" description="Disordered" evidence="5">
    <location>
        <begin position="503"/>
        <end position="525"/>
    </location>
</feature>
<sequence length="1044" mass="115179">MGQYRNRGTPMGSMASGLEEDAISTASSSQARIRGVSPGQPGQTRPRISTAAGVSNTPTLYLLGERSMMKNLAKHSNLRSVEFVPVDFVSQSAIADSFKILFKACLPHDSGKSSGSGGSSGVQNSPPDLDPVAVIAGGGGGAGGAGGVGTGASCTASGTATSANLTGQTGTGSNSTNIHTAINESGWLIQLQSLLQLAGAVVYLLDTQGSSVALCLEDGTDAVTQTVALAQIMLDPHYRTLAGFWALIEKEWLLFGHRFNQRLNQTATSKGDPISPVFLQFLDAVHQLLRQFPLSFEFNDFFLQFLAYHHMSNRFHNFKYDSESDRVSAWLNANDGLNSNLSVSMDITTGLGAGHLEQDKLLRQYDQHSIWTYIQKQHEEWPVFFNFRYSRQMSEKILRPATNLASLDIWQFYLSEDLATGPTYDLDHFSPSYRKQHSRPYEPILRQGFNNTHVEQIYAVLGLREGEEAIGWRKAWEQAQDEINFYPQIRPVRRRIQHRVIDTTTSAHHSQSSSKASGLHDPSSTNRLTITMDFREGSEPATSLTTVNTDTLFAVPPRRAVSGTVTDMHRSANHTTTLTPQRAAGSKPFDVATGTTSDPSFMVGEPDAGSQSKPTNDLNKVVNGIVGPSEKVVRVTRVTHGTHSLTSESEDEAFHDDGLEEVYTEPDDLGSDIDSLDDCMAARSAAMDDHRAATLRRLTRRHPRLSQNADLHSQPSLETGLGYESDSLTSGSVYSTNQTKSVLLSTIATAEEIATSTLMFSTPHKFAQTTISMSNVRCQYCQNFLLSFSTTRAAARCTQCNYLCHEKCAPLVPKYCRPGGRQTPLASDPIDPASFHASVRQHSMLGGLREEDQSADRSRLAGFLSPKPPWRTSHEGSRNSEPLSRSSAVLVQDRRVKTGERSPQIRSQFSVERLDGNVRRFSETAAPSVPVLPSHLASASFYGLLYKMNHRKLLQHWKQRFFVLDTTRHQLRYYDTTADEMPRGCVDLQDVRAVRLVKNVVPHQKRVTDCGVFELETSTRTYRFAAEPAEKAAEWVERIQNTIQ</sequence>
<dbReference type="Pfam" id="PF00130">
    <property type="entry name" value="C1_1"/>
    <property type="match status" value="1"/>
</dbReference>
<dbReference type="GO" id="GO:0046872">
    <property type="term" value="F:metal ion binding"/>
    <property type="evidence" value="ECO:0007669"/>
    <property type="project" value="UniProtKB-KW"/>
</dbReference>
<dbReference type="InterPro" id="IPR046349">
    <property type="entry name" value="C1-like_sf"/>
</dbReference>
<dbReference type="InterPro" id="IPR010569">
    <property type="entry name" value="Myotubularin-like_Pase_dom"/>
</dbReference>
<dbReference type="EMBL" id="UZAN01044850">
    <property type="protein sequence ID" value="VDP81600.1"/>
    <property type="molecule type" value="Genomic_DNA"/>
</dbReference>
<dbReference type="WBParaSite" id="ECPE_0000763501-mRNA-1">
    <property type="protein sequence ID" value="ECPE_0000763501-mRNA-1"/>
    <property type="gene ID" value="ECPE_0000763501"/>
</dbReference>
<comment type="similarity">
    <text evidence="1">Belongs to the protein-tyrosine phosphatase family. Non-receptor class myotubularin subfamily.</text>
</comment>
<feature type="domain" description="Myotubularin phosphatase" evidence="8">
    <location>
        <begin position="1"/>
        <end position="414"/>
    </location>
</feature>
<dbReference type="InterPro" id="IPR029021">
    <property type="entry name" value="Prot-tyrosine_phosphatase-like"/>
</dbReference>
<evidence type="ECO:0000259" key="7">
    <source>
        <dbReference type="PROSITE" id="PS50081"/>
    </source>
</evidence>
<dbReference type="GO" id="GO:0005085">
    <property type="term" value="F:guanyl-nucleotide exchange factor activity"/>
    <property type="evidence" value="ECO:0007669"/>
    <property type="project" value="TreeGrafter"/>
</dbReference>
<accession>A0A183AKY4</accession>